<feature type="modified residue" description="4-aspartylphosphate" evidence="1">
    <location>
        <position position="60"/>
    </location>
</feature>
<feature type="domain" description="Response regulatory" evidence="2">
    <location>
        <begin position="7"/>
        <end position="145"/>
    </location>
</feature>
<keyword evidence="4" id="KW-1185">Reference proteome</keyword>
<organism evidence="3 4">
    <name type="scientific">Nitrosospira multiformis (strain ATCC 25196 / NCIMB 11849 / C 71)</name>
    <dbReference type="NCBI Taxonomy" id="323848"/>
    <lineage>
        <taxon>Bacteria</taxon>
        <taxon>Pseudomonadati</taxon>
        <taxon>Pseudomonadota</taxon>
        <taxon>Betaproteobacteria</taxon>
        <taxon>Nitrosomonadales</taxon>
        <taxon>Nitrosomonadaceae</taxon>
        <taxon>Nitrosospira</taxon>
    </lineage>
</organism>
<dbReference type="GO" id="GO:0000160">
    <property type="term" value="P:phosphorelay signal transduction system"/>
    <property type="evidence" value="ECO:0007669"/>
    <property type="project" value="InterPro"/>
</dbReference>
<evidence type="ECO:0000256" key="1">
    <source>
        <dbReference type="PROSITE-ProRule" id="PRU00169"/>
    </source>
</evidence>
<dbReference type="EMBL" id="CP000103">
    <property type="protein sequence ID" value="ABB73851.1"/>
    <property type="molecule type" value="Genomic_DNA"/>
</dbReference>
<dbReference type="STRING" id="323848.Nmul_A0543"/>
<evidence type="ECO:0000259" key="2">
    <source>
        <dbReference type="PROSITE" id="PS50110"/>
    </source>
</evidence>
<accession>Q2YBM0</accession>
<reference evidence="3 4" key="2">
    <citation type="journal article" date="2008" name="Appl. Environ. Microbiol.">
        <title>Complete genome sequence of Nitrosospira multiformis, an ammonia-oxidizing bacterium from the soil environment.</title>
        <authorList>
            <person name="Norton J.M."/>
            <person name="Klotz M.G."/>
            <person name="Stein L.Y."/>
            <person name="Arp D.J."/>
            <person name="Bottomley P.J."/>
            <person name="Chain P.S."/>
            <person name="Hauser L.J."/>
            <person name="Land M.L."/>
            <person name="Larimer F.W."/>
            <person name="Shin M.W."/>
            <person name="Starkenburg S.R."/>
        </authorList>
    </citation>
    <scope>NUCLEOTIDE SEQUENCE [LARGE SCALE GENOMIC DNA]</scope>
    <source>
        <strain evidence="4">ATCC 25196 / NCIMB 11849 / C 71</strain>
    </source>
</reference>
<sequence>MRRKTMNILVIEDDEDKSKKIEEFISLEFPAANVQLAKSLNSGLKALIAGSEVLDIVLVDMSMPTYDISQQEPSGGAPESFAGRELLAQMRLRSINVPTIVVTMFDSFGETPKRVSLEQLIADLKSRYSPPFKGFVYYNSAQEGWRSALKQLIAESNALARK</sequence>
<dbReference type="SUPFAM" id="SSF52172">
    <property type="entry name" value="CheY-like"/>
    <property type="match status" value="1"/>
</dbReference>
<dbReference type="InterPro" id="IPR011006">
    <property type="entry name" value="CheY-like_superfamily"/>
</dbReference>
<dbReference type="eggNOG" id="COG0745">
    <property type="taxonomic scope" value="Bacteria"/>
</dbReference>
<dbReference type="InterPro" id="IPR001789">
    <property type="entry name" value="Sig_transdc_resp-reg_receiver"/>
</dbReference>
<gene>
    <name evidence="3" type="ordered locus">Nmul_A0543</name>
</gene>
<dbReference type="HOGENOM" id="CLU_138528_0_0_4"/>
<dbReference type="KEGG" id="nmu:Nmul_A0543"/>
<dbReference type="PROSITE" id="PS50110">
    <property type="entry name" value="RESPONSE_REGULATORY"/>
    <property type="match status" value="1"/>
</dbReference>
<protein>
    <submittedName>
        <fullName evidence="3">Response regulator receiver domain protein (CheY-like)</fullName>
    </submittedName>
</protein>
<dbReference type="AlphaFoldDB" id="Q2YBM0"/>
<dbReference type="Proteomes" id="UP000002718">
    <property type="component" value="Chromosome"/>
</dbReference>
<name>Q2YBM0_NITMU</name>
<proteinExistence type="predicted"/>
<reference evidence="4" key="1">
    <citation type="submission" date="2005-08" db="EMBL/GenBank/DDBJ databases">
        <title>Complete sequence of chromosome 1 of Nitrosospira multiformis ATCC 25196.</title>
        <authorList>
            <person name="Copeland A."/>
            <person name="Lucas S."/>
            <person name="Lapidus A."/>
            <person name="Barry K."/>
            <person name="Detter J.C."/>
            <person name="Glavina T."/>
            <person name="Hammon N."/>
            <person name="Israni S."/>
            <person name="Pitluck S."/>
            <person name="Chain P."/>
            <person name="Malfatti S."/>
            <person name="Shin M."/>
            <person name="Vergez L."/>
            <person name="Schmutz J."/>
            <person name="Larimer F."/>
            <person name="Land M."/>
            <person name="Hauser L."/>
            <person name="Kyrpides N."/>
            <person name="Lykidis A."/>
            <person name="Richardson P."/>
        </authorList>
    </citation>
    <scope>NUCLEOTIDE SEQUENCE [LARGE SCALE GENOMIC DNA]</scope>
    <source>
        <strain evidence="4">ATCC 25196 / NCIMB 11849 / C 71</strain>
    </source>
</reference>
<evidence type="ECO:0000313" key="4">
    <source>
        <dbReference type="Proteomes" id="UP000002718"/>
    </source>
</evidence>
<dbReference type="Gene3D" id="3.40.50.2300">
    <property type="match status" value="1"/>
</dbReference>
<evidence type="ECO:0000313" key="3">
    <source>
        <dbReference type="EMBL" id="ABB73851.1"/>
    </source>
</evidence>
<keyword evidence="1" id="KW-0597">Phosphoprotein</keyword>